<feature type="transmembrane region" description="Helical" evidence="6">
    <location>
        <begin position="84"/>
        <end position="107"/>
    </location>
</feature>
<dbReference type="STRING" id="5539.A0A3E2HN77"/>
<evidence type="ECO:0000256" key="3">
    <source>
        <dbReference type="ARBA" id="ARBA00022989"/>
    </source>
</evidence>
<gene>
    <name evidence="8" type="ORF">B7463_g1878</name>
</gene>
<dbReference type="PANTHER" id="PTHR28013">
    <property type="entry name" value="PROTEIN DCV1-RELATED"/>
    <property type="match status" value="1"/>
</dbReference>
<feature type="compositionally biased region" description="Gly residues" evidence="5">
    <location>
        <begin position="289"/>
        <end position="351"/>
    </location>
</feature>
<evidence type="ECO:0000313" key="8">
    <source>
        <dbReference type="EMBL" id="RFU34501.1"/>
    </source>
</evidence>
<dbReference type="InterPro" id="IPR009571">
    <property type="entry name" value="SUR7/Rim9-like_fungi"/>
</dbReference>
<keyword evidence="4 6" id="KW-0472">Membrane</keyword>
<feature type="transmembrane region" description="Helical" evidence="6">
    <location>
        <begin position="119"/>
        <end position="140"/>
    </location>
</feature>
<feature type="chain" id="PRO_5017786114" evidence="7">
    <location>
        <begin position="26"/>
        <end position="693"/>
    </location>
</feature>
<keyword evidence="7" id="KW-0732">Signal</keyword>
<keyword evidence="3 6" id="KW-1133">Transmembrane helix</keyword>
<protein>
    <submittedName>
        <fullName evidence="8">Uncharacterized protein</fullName>
    </submittedName>
</protein>
<feature type="compositionally biased region" description="Gly residues" evidence="5">
    <location>
        <begin position="659"/>
        <end position="670"/>
    </location>
</feature>
<comment type="caution">
    <text evidence="8">The sequence shown here is derived from an EMBL/GenBank/DDBJ whole genome shotgun (WGS) entry which is preliminary data.</text>
</comment>
<sequence length="693" mass="72442">MLRPATPLSILLFAAFVLLLISVLSTPIIKSIPLGTFSGVDFGVFGYCNGNTCTGIEIGYNTASLFNNAETASFDLPSDTRKTLSAILIIHPVAALFTLIMFTLAVAAHFHAPSHSPRYLLGVFILSILTLILALLSFLIDVLLRKARKRRIAENAEMNGENYYARQNQTQLSSIPTASGALVENDKSSSFATFEAAKPEPDRTSDERIPLTSRTPSNPHSTRSGGPNDPGMADGIGAASMDPRQGPPPPRDQYGNPIPMPPQGPYGRPELGPGPGPGGDPSFAMNSRGRGGMGPGSFRGRGGFPPNGRGGGYGRGGYGPGPGRGGYGPPMGRGGYGPGPGPMVGGMRGGRGPPPGYGPPQGGRGLDRGQSPPGSYDTYNRGPSPHGPAPGYGFTREPSPFNNDNRRSSLPRAESPPPLPGLDDGPVRQAAELPSPVGQAVEMDASTGSPSHAPPGFGAQFGGLRASDGDVAGMVGLQQKKIERHETDMSEGSKYSQDEPYVPPRQAWAENGRSSPLNPAAQPSAPSRSGSATRNKRASENYYEDVDPRFAADEPPVQSNAHALPPVLVPGPRTPPAGSGLLPIGMQNELPYEESGSRSPAESDRSNFTSVSQRGINPRWNGQPGYGPPLPGPGNRRPGPSQQRNEILLNSNPDFELPGGRGGRNGGPGRGPRPPNQGVGMIPNSAYPGSRAI</sequence>
<dbReference type="GO" id="GO:0032153">
    <property type="term" value="C:cell division site"/>
    <property type="evidence" value="ECO:0007669"/>
    <property type="project" value="TreeGrafter"/>
</dbReference>
<dbReference type="GO" id="GO:0005886">
    <property type="term" value="C:plasma membrane"/>
    <property type="evidence" value="ECO:0007669"/>
    <property type="project" value="InterPro"/>
</dbReference>
<feature type="compositionally biased region" description="Polar residues" evidence="5">
    <location>
        <begin position="212"/>
        <end position="225"/>
    </location>
</feature>
<dbReference type="GO" id="GO:0035838">
    <property type="term" value="C:growing cell tip"/>
    <property type="evidence" value="ECO:0007669"/>
    <property type="project" value="TreeGrafter"/>
</dbReference>
<feature type="region of interest" description="Disordered" evidence="5">
    <location>
        <begin position="192"/>
        <end position="693"/>
    </location>
</feature>
<evidence type="ECO:0000256" key="6">
    <source>
        <dbReference type="SAM" id="Phobius"/>
    </source>
</evidence>
<dbReference type="OrthoDB" id="2354757at2759"/>
<dbReference type="Pfam" id="PF06687">
    <property type="entry name" value="SUR7"/>
    <property type="match status" value="1"/>
</dbReference>
<evidence type="ECO:0000313" key="9">
    <source>
        <dbReference type="Proteomes" id="UP000258309"/>
    </source>
</evidence>
<evidence type="ECO:0000256" key="5">
    <source>
        <dbReference type="SAM" id="MobiDB-lite"/>
    </source>
</evidence>
<feature type="compositionally biased region" description="Polar residues" evidence="5">
    <location>
        <begin position="524"/>
        <end position="533"/>
    </location>
</feature>
<keyword evidence="2 6" id="KW-0812">Transmembrane</keyword>
<evidence type="ECO:0000256" key="2">
    <source>
        <dbReference type="ARBA" id="ARBA00022692"/>
    </source>
</evidence>
<feature type="compositionally biased region" description="Polar residues" evidence="5">
    <location>
        <begin position="606"/>
        <end position="615"/>
    </location>
</feature>
<dbReference type="EMBL" id="NCSJ02000020">
    <property type="protein sequence ID" value="RFU34501.1"/>
    <property type="molecule type" value="Genomic_DNA"/>
</dbReference>
<organism evidence="8 9">
    <name type="scientific">Scytalidium lignicola</name>
    <name type="common">Hyphomycete</name>
    <dbReference type="NCBI Taxonomy" id="5539"/>
    <lineage>
        <taxon>Eukaryota</taxon>
        <taxon>Fungi</taxon>
        <taxon>Dikarya</taxon>
        <taxon>Ascomycota</taxon>
        <taxon>Pezizomycotina</taxon>
        <taxon>Leotiomycetes</taxon>
        <taxon>Leotiomycetes incertae sedis</taxon>
        <taxon>Scytalidium</taxon>
    </lineage>
</organism>
<feature type="compositionally biased region" description="Basic and acidic residues" evidence="5">
    <location>
        <begin position="197"/>
        <end position="209"/>
    </location>
</feature>
<reference evidence="8 9" key="1">
    <citation type="submission" date="2018-05" db="EMBL/GenBank/DDBJ databases">
        <title>Draft genome sequence of Scytalidium lignicola DSM 105466, a ubiquitous saprotrophic fungus.</title>
        <authorList>
            <person name="Buettner E."/>
            <person name="Gebauer A.M."/>
            <person name="Hofrichter M."/>
            <person name="Liers C."/>
            <person name="Kellner H."/>
        </authorList>
    </citation>
    <scope>NUCLEOTIDE SEQUENCE [LARGE SCALE GENOMIC DNA]</scope>
    <source>
        <strain evidence="8 9">DSM 105466</strain>
    </source>
</reference>
<evidence type="ECO:0000256" key="1">
    <source>
        <dbReference type="ARBA" id="ARBA00004141"/>
    </source>
</evidence>
<feature type="non-terminal residue" evidence="8">
    <location>
        <position position="1"/>
    </location>
</feature>
<evidence type="ECO:0000256" key="7">
    <source>
        <dbReference type="SAM" id="SignalP"/>
    </source>
</evidence>
<feature type="signal peptide" evidence="7">
    <location>
        <begin position="1"/>
        <end position="25"/>
    </location>
</feature>
<dbReference type="OMA" id="VFGYCKG"/>
<dbReference type="PANTHER" id="PTHR28013:SF3">
    <property type="entry name" value="PROTEIN DCV1-RELATED"/>
    <property type="match status" value="1"/>
</dbReference>
<dbReference type="AlphaFoldDB" id="A0A3E2HN77"/>
<proteinExistence type="predicted"/>
<accession>A0A3E2HN77</accession>
<dbReference type="InterPro" id="IPR051380">
    <property type="entry name" value="pH-response_reg_palI/RIM9"/>
</dbReference>
<keyword evidence="9" id="KW-1185">Reference proteome</keyword>
<dbReference type="Proteomes" id="UP000258309">
    <property type="component" value="Unassembled WGS sequence"/>
</dbReference>
<comment type="subcellular location">
    <subcellularLocation>
        <location evidence="1">Membrane</location>
        <topology evidence="1">Multi-pass membrane protein</topology>
    </subcellularLocation>
</comment>
<feature type="compositionally biased region" description="Low complexity" evidence="5">
    <location>
        <begin position="633"/>
        <end position="644"/>
    </location>
</feature>
<feature type="non-terminal residue" evidence="8">
    <location>
        <position position="693"/>
    </location>
</feature>
<name>A0A3E2HN77_SCYLI</name>
<evidence type="ECO:0000256" key="4">
    <source>
        <dbReference type="ARBA" id="ARBA00023136"/>
    </source>
</evidence>